<accession>A0A2T3G203</accession>
<dbReference type="EMBL" id="PYLQ01000007">
    <property type="protein sequence ID" value="PST41471.1"/>
    <property type="molecule type" value="Genomic_DNA"/>
</dbReference>
<dbReference type="Pfam" id="PF00149">
    <property type="entry name" value="Metallophos"/>
    <property type="match status" value="1"/>
</dbReference>
<name>A0A2T3G203_9FIRM</name>
<protein>
    <submittedName>
        <fullName evidence="2">Serine/threonine protein phosphatase</fullName>
    </submittedName>
</protein>
<comment type="caution">
    <text evidence="2">The sequence shown here is derived from an EMBL/GenBank/DDBJ whole genome shotgun (WGS) entry which is preliminary data.</text>
</comment>
<organism evidence="2 3">
    <name type="scientific">Faecalibacillus intestinalis</name>
    <dbReference type="NCBI Taxonomy" id="1982626"/>
    <lineage>
        <taxon>Bacteria</taxon>
        <taxon>Bacillati</taxon>
        <taxon>Bacillota</taxon>
        <taxon>Erysipelotrichia</taxon>
        <taxon>Erysipelotrichales</taxon>
        <taxon>Coprobacillaceae</taxon>
        <taxon>Faecalibacillus</taxon>
    </lineage>
</organism>
<dbReference type="AlphaFoldDB" id="A0A2T3G203"/>
<feature type="domain" description="Calcineurin-like phosphoesterase" evidence="1">
    <location>
        <begin position="1"/>
        <end position="212"/>
    </location>
</feature>
<gene>
    <name evidence="2" type="ORF">C7U54_06575</name>
</gene>
<dbReference type="Proteomes" id="UP000240974">
    <property type="component" value="Unassembled WGS sequence"/>
</dbReference>
<evidence type="ECO:0000313" key="2">
    <source>
        <dbReference type="EMBL" id="PST41471.1"/>
    </source>
</evidence>
<dbReference type="GO" id="GO:0016787">
    <property type="term" value="F:hydrolase activity"/>
    <property type="evidence" value="ECO:0007669"/>
    <property type="project" value="InterPro"/>
</dbReference>
<evidence type="ECO:0000313" key="3">
    <source>
        <dbReference type="Proteomes" id="UP000240974"/>
    </source>
</evidence>
<dbReference type="SUPFAM" id="SSF56300">
    <property type="entry name" value="Metallo-dependent phosphatases"/>
    <property type="match status" value="1"/>
</dbReference>
<proteinExistence type="predicted"/>
<keyword evidence="3" id="KW-1185">Reference proteome</keyword>
<evidence type="ECO:0000259" key="1">
    <source>
        <dbReference type="Pfam" id="PF00149"/>
    </source>
</evidence>
<dbReference type="InterPro" id="IPR029052">
    <property type="entry name" value="Metallo-depent_PP-like"/>
</dbReference>
<dbReference type="Gene3D" id="3.60.21.10">
    <property type="match status" value="1"/>
</dbReference>
<dbReference type="InterPro" id="IPR004843">
    <property type="entry name" value="Calcineurin-like_PHP"/>
</dbReference>
<reference evidence="2 3" key="1">
    <citation type="journal article" date="2019" name="Int. J. Syst. Evol. Microbiol.">
        <title>Faecalibacillus intestinalis gen. nov., sp. nov. and Faecalibacillus faecis sp. nov., isolated from human faeces.</title>
        <authorList>
            <person name="Seo B."/>
            <person name="Jeon K."/>
            <person name="Baek I."/>
            <person name="Lee Y.M."/>
            <person name="Baek K."/>
            <person name="Ko G."/>
        </authorList>
    </citation>
    <scope>NUCLEOTIDE SEQUENCE [LARGE SCALE GENOMIC DNA]</scope>
    <source>
        <strain evidence="2 3">SNUG30099</strain>
    </source>
</reference>
<sequence length="229" mass="27315">MMIYITGDKHGDFSEVYAFCYKNKTTRDDLMIVLGDAGINYYANEQDIYLKNSLLQYPMTFFCIHGNHEERPENIEGYKTKIFHGGLVYYEEEYPHILFAKDGEVYQFNEQSVLVIGGAYSVDKNYRLQMGYNWYSSEQPSEEIKDKLLMYVEKNPQIDVVLSHTCPYKYLPREVFMKSINPLKVDYSTEFFLDKLELRLDYKKWYCGHFHTDKKIDCMIFMFNEIVEF</sequence>